<keyword evidence="2" id="KW-1185">Reference proteome</keyword>
<dbReference type="OrthoDB" id="3359487at2759"/>
<reference evidence="1" key="1">
    <citation type="journal article" date="2020" name="Nat. Commun.">
        <title>Large-scale genome sequencing of mycorrhizal fungi provides insights into the early evolution of symbiotic traits.</title>
        <authorList>
            <person name="Miyauchi S."/>
            <person name="Kiss E."/>
            <person name="Kuo A."/>
            <person name="Drula E."/>
            <person name="Kohler A."/>
            <person name="Sanchez-Garcia M."/>
            <person name="Morin E."/>
            <person name="Andreopoulos B."/>
            <person name="Barry K.W."/>
            <person name="Bonito G."/>
            <person name="Buee M."/>
            <person name="Carver A."/>
            <person name="Chen C."/>
            <person name="Cichocki N."/>
            <person name="Clum A."/>
            <person name="Culley D."/>
            <person name="Crous P.W."/>
            <person name="Fauchery L."/>
            <person name="Girlanda M."/>
            <person name="Hayes R.D."/>
            <person name="Keri Z."/>
            <person name="LaButti K."/>
            <person name="Lipzen A."/>
            <person name="Lombard V."/>
            <person name="Magnuson J."/>
            <person name="Maillard F."/>
            <person name="Murat C."/>
            <person name="Nolan M."/>
            <person name="Ohm R.A."/>
            <person name="Pangilinan J."/>
            <person name="Pereira M.F."/>
            <person name="Perotto S."/>
            <person name="Peter M."/>
            <person name="Pfister S."/>
            <person name="Riley R."/>
            <person name="Sitrit Y."/>
            <person name="Stielow J.B."/>
            <person name="Szollosi G."/>
            <person name="Zifcakova L."/>
            <person name="Stursova M."/>
            <person name="Spatafora J.W."/>
            <person name="Tedersoo L."/>
            <person name="Vaario L.M."/>
            <person name="Yamada A."/>
            <person name="Yan M."/>
            <person name="Wang P."/>
            <person name="Xu J."/>
            <person name="Bruns T."/>
            <person name="Baldrian P."/>
            <person name="Vilgalys R."/>
            <person name="Dunand C."/>
            <person name="Henrissat B."/>
            <person name="Grigoriev I.V."/>
            <person name="Hibbett D."/>
            <person name="Nagy L.G."/>
            <person name="Martin F.M."/>
        </authorList>
    </citation>
    <scope>NUCLEOTIDE SEQUENCE</scope>
    <source>
        <strain evidence="1">UP504</strain>
    </source>
</reference>
<feature type="non-terminal residue" evidence="1">
    <location>
        <position position="1"/>
    </location>
</feature>
<dbReference type="Proteomes" id="UP000886523">
    <property type="component" value="Unassembled WGS sequence"/>
</dbReference>
<organism evidence="1 2">
    <name type="scientific">Hydnum rufescens UP504</name>
    <dbReference type="NCBI Taxonomy" id="1448309"/>
    <lineage>
        <taxon>Eukaryota</taxon>
        <taxon>Fungi</taxon>
        <taxon>Dikarya</taxon>
        <taxon>Basidiomycota</taxon>
        <taxon>Agaricomycotina</taxon>
        <taxon>Agaricomycetes</taxon>
        <taxon>Cantharellales</taxon>
        <taxon>Hydnaceae</taxon>
        <taxon>Hydnum</taxon>
    </lineage>
</organism>
<evidence type="ECO:0000313" key="2">
    <source>
        <dbReference type="Proteomes" id="UP000886523"/>
    </source>
</evidence>
<evidence type="ECO:0000313" key="1">
    <source>
        <dbReference type="EMBL" id="KAF9519942.1"/>
    </source>
</evidence>
<dbReference type="InterPro" id="IPR012337">
    <property type="entry name" value="RNaseH-like_sf"/>
</dbReference>
<proteinExistence type="predicted"/>
<feature type="non-terminal residue" evidence="1">
    <location>
        <position position="174"/>
    </location>
</feature>
<name>A0A9P6B9U9_9AGAM</name>
<protein>
    <submittedName>
        <fullName evidence="1">Uncharacterized protein</fullName>
    </submittedName>
</protein>
<dbReference type="SUPFAM" id="SSF53098">
    <property type="entry name" value="Ribonuclease H-like"/>
    <property type="match status" value="1"/>
</dbReference>
<accession>A0A9P6B9U9</accession>
<gene>
    <name evidence="1" type="ORF">BS47DRAFT_1275683</name>
</gene>
<comment type="caution">
    <text evidence="1">The sequence shown here is derived from an EMBL/GenBank/DDBJ whole genome shotgun (WGS) entry which is preliminary data.</text>
</comment>
<dbReference type="AlphaFoldDB" id="A0A9P6B9U9"/>
<sequence>VRKLMVVITASPTLHLPRWRKLCGKLVKNAGMLSRDAGTCWRSTYDTLNAFLEFRTVVEAMTRNHENGLSDVKFMDEDWLIITQLKDVLEVFKQASLLFSVKDAANLADVIPIMDSIDIILEARPSSTQYHDSIRTALALARRTLKSYHNKTGASDAYRVAILLHPQYKTSYWK</sequence>
<dbReference type="EMBL" id="MU128915">
    <property type="protein sequence ID" value="KAF9519942.1"/>
    <property type="molecule type" value="Genomic_DNA"/>
</dbReference>